<dbReference type="InterPro" id="IPR014337">
    <property type="entry name" value="Ectoine_EhuB"/>
</dbReference>
<dbReference type="PANTHER" id="PTHR35936:SF17">
    <property type="entry name" value="ARGININE-BINDING EXTRACELLULAR PROTEIN ARTP"/>
    <property type="match status" value="1"/>
</dbReference>
<dbReference type="AlphaFoldDB" id="A0A8J3GM32"/>
<organism evidence="4 5">
    <name type="scientific">Tianweitania populi</name>
    <dbReference type="NCBI Taxonomy" id="1607949"/>
    <lineage>
        <taxon>Bacteria</taxon>
        <taxon>Pseudomonadati</taxon>
        <taxon>Pseudomonadota</taxon>
        <taxon>Alphaproteobacteria</taxon>
        <taxon>Hyphomicrobiales</taxon>
        <taxon>Phyllobacteriaceae</taxon>
        <taxon>Tianweitania</taxon>
    </lineage>
</organism>
<evidence type="ECO:0000313" key="5">
    <source>
        <dbReference type="Proteomes" id="UP000630142"/>
    </source>
</evidence>
<comment type="caution">
    <text evidence="4">The sequence shown here is derived from an EMBL/GenBank/DDBJ whole genome shotgun (WGS) entry which is preliminary data.</text>
</comment>
<proteinExistence type="predicted"/>
<keyword evidence="5" id="KW-1185">Reference proteome</keyword>
<dbReference type="SMART" id="SM00062">
    <property type="entry name" value="PBPb"/>
    <property type="match status" value="1"/>
</dbReference>
<evidence type="ECO:0000259" key="3">
    <source>
        <dbReference type="SMART" id="SM00062"/>
    </source>
</evidence>
<gene>
    <name evidence="4" type="ORF">GCM10016234_33420</name>
</gene>
<feature type="domain" description="Solute-binding protein family 3/N-terminal" evidence="3">
    <location>
        <begin position="44"/>
        <end position="275"/>
    </location>
</feature>
<evidence type="ECO:0000313" key="4">
    <source>
        <dbReference type="EMBL" id="GHD20777.1"/>
    </source>
</evidence>
<dbReference type="RefSeq" id="WP_244641544.1">
    <property type="nucleotide sequence ID" value="NZ_BMZQ01000003.1"/>
</dbReference>
<keyword evidence="1 2" id="KW-0732">Signal</keyword>
<dbReference type="Gene3D" id="3.40.190.10">
    <property type="entry name" value="Periplasmic binding protein-like II"/>
    <property type="match status" value="2"/>
</dbReference>
<accession>A0A8J3GM32</accession>
<feature type="signal peptide" evidence="2">
    <location>
        <begin position="1"/>
        <end position="32"/>
    </location>
</feature>
<reference evidence="4" key="2">
    <citation type="submission" date="2020-09" db="EMBL/GenBank/DDBJ databases">
        <authorList>
            <person name="Sun Q."/>
            <person name="Kim S."/>
        </authorList>
    </citation>
    <scope>NUCLEOTIDE SEQUENCE</scope>
    <source>
        <strain evidence="4">KCTC 42249</strain>
    </source>
</reference>
<dbReference type="Proteomes" id="UP000630142">
    <property type="component" value="Unassembled WGS sequence"/>
</dbReference>
<dbReference type="GO" id="GO:0051470">
    <property type="term" value="P:ectoine transmembrane transport"/>
    <property type="evidence" value="ECO:0007669"/>
    <property type="project" value="InterPro"/>
</dbReference>
<sequence>MFDRFREPVALACTTMACLALVSLSAITPAQAETTRERVLREGKIVIGIHNRSPWGLRDDQTGEATGWHPDLLRAAFEPLGVTKIEFRVTEFGALIPGLLAGRFDAVASGLAITPERCKQVSFGAPDLQAPDAAIVLAGNAQKIYGYADIADNDDLVMGAGRGSVVTRNATAAGVPESRMLLFPDIEANVSALRAGRVDVAVLSSATVIGILGGQGAQGLERALPFDVGEAELNVSAIAFRHEDDDLRAVYDQQLAEIKKDGRFEAIMKKYGFGEPEMVPSGVTTAEICATKP</sequence>
<evidence type="ECO:0000256" key="2">
    <source>
        <dbReference type="SAM" id="SignalP"/>
    </source>
</evidence>
<dbReference type="GO" id="GO:0033294">
    <property type="term" value="F:ectoine binding"/>
    <property type="evidence" value="ECO:0007669"/>
    <property type="project" value="InterPro"/>
</dbReference>
<dbReference type="SUPFAM" id="SSF53850">
    <property type="entry name" value="Periplasmic binding protein-like II"/>
    <property type="match status" value="1"/>
</dbReference>
<reference evidence="4" key="1">
    <citation type="journal article" date="2014" name="Int. J. Syst. Evol. Microbiol.">
        <title>Complete genome sequence of Corynebacterium casei LMG S-19264T (=DSM 44701T), isolated from a smear-ripened cheese.</title>
        <authorList>
            <consortium name="US DOE Joint Genome Institute (JGI-PGF)"/>
            <person name="Walter F."/>
            <person name="Albersmeier A."/>
            <person name="Kalinowski J."/>
            <person name="Ruckert C."/>
        </authorList>
    </citation>
    <scope>NUCLEOTIDE SEQUENCE</scope>
    <source>
        <strain evidence="4">KCTC 42249</strain>
    </source>
</reference>
<dbReference type="Pfam" id="PF00497">
    <property type="entry name" value="SBP_bac_3"/>
    <property type="match status" value="1"/>
</dbReference>
<feature type="chain" id="PRO_5035223109" evidence="2">
    <location>
        <begin position="33"/>
        <end position="293"/>
    </location>
</feature>
<name>A0A8J3GM32_9HYPH</name>
<evidence type="ECO:0000256" key="1">
    <source>
        <dbReference type="ARBA" id="ARBA00022729"/>
    </source>
</evidence>
<dbReference type="PANTHER" id="PTHR35936">
    <property type="entry name" value="MEMBRANE-BOUND LYTIC MUREIN TRANSGLYCOSYLASE F"/>
    <property type="match status" value="1"/>
</dbReference>
<dbReference type="InterPro" id="IPR001638">
    <property type="entry name" value="Solute-binding_3/MltF_N"/>
</dbReference>
<dbReference type="PROSITE" id="PS51257">
    <property type="entry name" value="PROKAR_LIPOPROTEIN"/>
    <property type="match status" value="1"/>
</dbReference>
<dbReference type="NCBIfam" id="TIGR02995">
    <property type="entry name" value="ectoine_ehuB"/>
    <property type="match status" value="1"/>
</dbReference>
<dbReference type="EMBL" id="BMZQ01000003">
    <property type="protein sequence ID" value="GHD20777.1"/>
    <property type="molecule type" value="Genomic_DNA"/>
</dbReference>
<protein>
    <submittedName>
        <fullName evidence="4">Ectoine/hydroxyectoine ABC transporter substrate-binding protein EhuB</fullName>
    </submittedName>
</protein>